<dbReference type="SUPFAM" id="SSF47384">
    <property type="entry name" value="Homodimeric domain of signal transducing histidine kinase"/>
    <property type="match status" value="1"/>
</dbReference>
<name>A0A4D7AKQ3_9FIRM</name>
<dbReference type="PROSITE" id="PS50109">
    <property type="entry name" value="HIS_KIN"/>
    <property type="match status" value="1"/>
</dbReference>
<dbReference type="GO" id="GO:0005886">
    <property type="term" value="C:plasma membrane"/>
    <property type="evidence" value="ECO:0007669"/>
    <property type="project" value="TreeGrafter"/>
</dbReference>
<organism evidence="15 16">
    <name type="scientific">Dysosmobacter welbionis</name>
    <dbReference type="NCBI Taxonomy" id="2093857"/>
    <lineage>
        <taxon>Bacteria</taxon>
        <taxon>Bacillati</taxon>
        <taxon>Bacillota</taxon>
        <taxon>Clostridia</taxon>
        <taxon>Eubacteriales</taxon>
        <taxon>Oscillospiraceae</taxon>
        <taxon>Dysosmobacter</taxon>
    </lineage>
</organism>
<protein>
    <recommendedName>
        <fullName evidence="3">histidine kinase</fullName>
        <ecNumber evidence="3">2.7.13.3</ecNumber>
    </recommendedName>
</protein>
<evidence type="ECO:0000256" key="3">
    <source>
        <dbReference type="ARBA" id="ARBA00012438"/>
    </source>
</evidence>
<keyword evidence="8" id="KW-0418">Kinase</keyword>
<dbReference type="PANTHER" id="PTHR45569">
    <property type="entry name" value="SENSOR PROTEIN KDPD"/>
    <property type="match status" value="1"/>
</dbReference>
<gene>
    <name evidence="15" type="ORF">EIO64_13645</name>
</gene>
<dbReference type="InterPro" id="IPR025201">
    <property type="entry name" value="KdpD_TM"/>
</dbReference>
<dbReference type="InterPro" id="IPR052023">
    <property type="entry name" value="Histidine_kinase_KdpD"/>
</dbReference>
<dbReference type="Proteomes" id="UP000298642">
    <property type="component" value="Chromosome"/>
</dbReference>
<keyword evidence="16" id="KW-1185">Reference proteome</keyword>
<evidence type="ECO:0000313" key="16">
    <source>
        <dbReference type="Proteomes" id="UP000298642"/>
    </source>
</evidence>
<dbReference type="SUPFAM" id="SSF55874">
    <property type="entry name" value="ATPase domain of HSP90 chaperone/DNA topoisomerase II/histidine kinase"/>
    <property type="match status" value="1"/>
</dbReference>
<dbReference type="RefSeq" id="WP_021748505.1">
    <property type="nucleotide sequence ID" value="NZ_CP034413.3"/>
</dbReference>
<dbReference type="InterPro" id="IPR036097">
    <property type="entry name" value="HisK_dim/P_sf"/>
</dbReference>
<evidence type="ECO:0000259" key="14">
    <source>
        <dbReference type="PROSITE" id="PS50109"/>
    </source>
</evidence>
<evidence type="ECO:0000256" key="13">
    <source>
        <dbReference type="SAM" id="Phobius"/>
    </source>
</evidence>
<dbReference type="Gene3D" id="3.30.565.10">
    <property type="entry name" value="Histidine kinase-like ATPase, C-terminal domain"/>
    <property type="match status" value="1"/>
</dbReference>
<dbReference type="InterPro" id="IPR005467">
    <property type="entry name" value="His_kinase_dom"/>
</dbReference>
<dbReference type="CDD" id="cd00082">
    <property type="entry name" value="HisKA"/>
    <property type="match status" value="1"/>
</dbReference>
<dbReference type="GO" id="GO:0005524">
    <property type="term" value="F:ATP binding"/>
    <property type="evidence" value="ECO:0007669"/>
    <property type="project" value="UniProtKB-KW"/>
</dbReference>
<evidence type="ECO:0000256" key="6">
    <source>
        <dbReference type="ARBA" id="ARBA00022692"/>
    </source>
</evidence>
<dbReference type="InterPro" id="IPR003594">
    <property type="entry name" value="HATPase_dom"/>
</dbReference>
<accession>A0A4D7AKQ3</accession>
<evidence type="ECO:0000256" key="4">
    <source>
        <dbReference type="ARBA" id="ARBA00022553"/>
    </source>
</evidence>
<dbReference type="SMART" id="SM00388">
    <property type="entry name" value="HisKA"/>
    <property type="match status" value="1"/>
</dbReference>
<reference evidence="16" key="1">
    <citation type="submission" date="2018-12" db="EMBL/GenBank/DDBJ databases">
        <title>Dusodibacter welbiota gen. nov., sp. nov., isolated from human faeces and emended description of the Oscillibacter genus.</title>
        <authorList>
            <person name="Le Roy T."/>
            <person name="Van der Smissen P."/>
            <person name="Delzenne N."/>
            <person name="Muccioli G."/>
            <person name="Collet J.F."/>
            <person name="Cani P.D."/>
        </authorList>
    </citation>
    <scope>NUCLEOTIDE SEQUENCE [LARGE SCALE GENOMIC DNA]</scope>
    <source>
        <strain evidence="16">J115</strain>
    </source>
</reference>
<evidence type="ECO:0000256" key="8">
    <source>
        <dbReference type="ARBA" id="ARBA00022777"/>
    </source>
</evidence>
<dbReference type="PROSITE" id="PS51257">
    <property type="entry name" value="PROKAR_LIPOPROTEIN"/>
    <property type="match status" value="1"/>
</dbReference>
<evidence type="ECO:0000256" key="9">
    <source>
        <dbReference type="ARBA" id="ARBA00022840"/>
    </source>
</evidence>
<dbReference type="InterPro" id="IPR036890">
    <property type="entry name" value="HATPase_C_sf"/>
</dbReference>
<dbReference type="EMBL" id="CP034413">
    <property type="protein sequence ID" value="QCI60124.1"/>
    <property type="molecule type" value="Genomic_DNA"/>
</dbReference>
<dbReference type="InterPro" id="IPR004358">
    <property type="entry name" value="Sig_transdc_His_kin-like_C"/>
</dbReference>
<dbReference type="InterPro" id="IPR038318">
    <property type="entry name" value="KdpD_sf"/>
</dbReference>
<dbReference type="Pfam" id="PF02518">
    <property type="entry name" value="HATPase_c"/>
    <property type="match status" value="1"/>
</dbReference>
<proteinExistence type="predicted"/>
<keyword evidence="11" id="KW-0902">Two-component regulatory system</keyword>
<comment type="catalytic activity">
    <reaction evidence="1">
        <text>ATP + protein L-histidine = ADP + protein N-phospho-L-histidine.</text>
        <dbReference type="EC" id="2.7.13.3"/>
    </reaction>
</comment>
<dbReference type="PRINTS" id="PR00344">
    <property type="entry name" value="BCTRLSENSOR"/>
</dbReference>
<evidence type="ECO:0000256" key="1">
    <source>
        <dbReference type="ARBA" id="ARBA00000085"/>
    </source>
</evidence>
<evidence type="ECO:0000256" key="11">
    <source>
        <dbReference type="ARBA" id="ARBA00023012"/>
    </source>
</evidence>
<feature type="transmembrane region" description="Helical" evidence="13">
    <location>
        <begin position="50"/>
        <end position="83"/>
    </location>
</feature>
<comment type="subcellular location">
    <subcellularLocation>
        <location evidence="2">Membrane</location>
        <topology evidence="2">Multi-pass membrane protein</topology>
    </subcellularLocation>
</comment>
<keyword evidence="6 13" id="KW-0812">Transmembrane</keyword>
<dbReference type="Gene3D" id="1.10.287.130">
    <property type="match status" value="1"/>
</dbReference>
<keyword evidence="9" id="KW-0067">ATP-binding</keyword>
<keyword evidence="5" id="KW-0808">Transferase</keyword>
<keyword evidence="7" id="KW-0547">Nucleotide-binding</keyword>
<dbReference type="KEGG" id="obj:EIO64_13645"/>
<evidence type="ECO:0000256" key="7">
    <source>
        <dbReference type="ARBA" id="ARBA00022741"/>
    </source>
</evidence>
<sequence>MKITRSSLKRTFSFSWRDLLVSAAILLCATGACALLHQTADTIDGFASPVYVLAVLLISRFTSGYLFGLIAAVLGVIGVNYVFTYPYMAFNFTISGYPLTMFTFLVVSLVTSTLTTKTKEQDRLRMENEKVKMRADLLRSVSHDIRTPLTSIMGATSAILENPALSPAEQQSLLVDVRDDAQWLIRVVENLLSITRIGNESAKITKEPEAAEEVLDEAVRKFRKRFPAVSVEVHVPDELLLVPMDAILIMQVLSNLMENAVFHGGTTTHIALSAQRDGPWARFYVQDNGQGIPPQKLHTLFSGALRCEDSSPGDGKRNMGLGLSVCMAIIRAHGGTLEAKNLESGAEFSFCLPLTKEEVS</sequence>
<keyword evidence="12 13" id="KW-0472">Membrane</keyword>
<dbReference type="EC" id="2.7.13.3" evidence="3"/>
<feature type="transmembrane region" description="Helical" evidence="13">
    <location>
        <begin position="95"/>
        <end position="114"/>
    </location>
</feature>
<dbReference type="Pfam" id="PF00512">
    <property type="entry name" value="HisKA"/>
    <property type="match status" value="1"/>
</dbReference>
<dbReference type="SMART" id="SM00387">
    <property type="entry name" value="HATPase_c"/>
    <property type="match status" value="1"/>
</dbReference>
<evidence type="ECO:0000256" key="2">
    <source>
        <dbReference type="ARBA" id="ARBA00004141"/>
    </source>
</evidence>
<evidence type="ECO:0000313" key="15">
    <source>
        <dbReference type="EMBL" id="QCI60124.1"/>
    </source>
</evidence>
<dbReference type="Pfam" id="PF13493">
    <property type="entry name" value="DUF4118"/>
    <property type="match status" value="1"/>
</dbReference>
<dbReference type="Gene3D" id="1.20.120.620">
    <property type="entry name" value="Backbone structure of the membrane domain of e. Coli histidine kinase receptor kdpd"/>
    <property type="match status" value="1"/>
</dbReference>
<evidence type="ECO:0000256" key="10">
    <source>
        <dbReference type="ARBA" id="ARBA00022989"/>
    </source>
</evidence>
<dbReference type="PANTHER" id="PTHR45569:SF1">
    <property type="entry name" value="SENSOR PROTEIN KDPD"/>
    <property type="match status" value="1"/>
</dbReference>
<evidence type="ECO:0000256" key="5">
    <source>
        <dbReference type="ARBA" id="ARBA00022679"/>
    </source>
</evidence>
<dbReference type="GO" id="GO:0000155">
    <property type="term" value="F:phosphorelay sensor kinase activity"/>
    <property type="evidence" value="ECO:0007669"/>
    <property type="project" value="InterPro"/>
</dbReference>
<keyword evidence="10 13" id="KW-1133">Transmembrane helix</keyword>
<keyword evidence="4" id="KW-0597">Phosphoprotein</keyword>
<dbReference type="InterPro" id="IPR003661">
    <property type="entry name" value="HisK_dim/P_dom"/>
</dbReference>
<evidence type="ECO:0000256" key="12">
    <source>
        <dbReference type="ARBA" id="ARBA00023136"/>
    </source>
</evidence>
<dbReference type="AlphaFoldDB" id="A0A4D7AKQ3"/>
<feature type="domain" description="Histidine kinase" evidence="14">
    <location>
        <begin position="140"/>
        <end position="356"/>
    </location>
</feature>
<dbReference type="CDD" id="cd00075">
    <property type="entry name" value="HATPase"/>
    <property type="match status" value="1"/>
</dbReference>